<proteinExistence type="predicted"/>
<reference evidence="2 3" key="1">
    <citation type="submission" date="2016-10" db="EMBL/GenBank/DDBJ databases">
        <authorList>
            <person name="de Groot N.N."/>
        </authorList>
    </citation>
    <scope>NUCLEOTIDE SEQUENCE [LARGE SCALE GENOMIC DNA]</scope>
    <source>
        <strain evidence="2 3">DSM 11443</strain>
    </source>
</reference>
<feature type="chain" id="PRO_5011704344" description="DUF4136 domain-containing protein" evidence="1">
    <location>
        <begin position="18"/>
        <end position="183"/>
    </location>
</feature>
<dbReference type="RefSeq" id="WP_093923585.1">
    <property type="nucleotide sequence ID" value="NZ_FOMW01000006.1"/>
</dbReference>
<evidence type="ECO:0008006" key="4">
    <source>
        <dbReference type="Google" id="ProtNLM"/>
    </source>
</evidence>
<evidence type="ECO:0000313" key="3">
    <source>
        <dbReference type="Proteomes" id="UP000198977"/>
    </source>
</evidence>
<dbReference type="AlphaFoldDB" id="A0A1I1YZR3"/>
<feature type="signal peptide" evidence="1">
    <location>
        <begin position="1"/>
        <end position="17"/>
    </location>
</feature>
<accession>A0A1I1YZR3</accession>
<dbReference type="STRING" id="74348.SAMN04488523_1063"/>
<dbReference type="EMBL" id="FOMW01000006">
    <property type="protein sequence ID" value="SFE24812.1"/>
    <property type="molecule type" value="Genomic_DNA"/>
</dbReference>
<organism evidence="2 3">
    <name type="scientific">Sulfitobacter brevis</name>
    <dbReference type="NCBI Taxonomy" id="74348"/>
    <lineage>
        <taxon>Bacteria</taxon>
        <taxon>Pseudomonadati</taxon>
        <taxon>Pseudomonadota</taxon>
        <taxon>Alphaproteobacteria</taxon>
        <taxon>Rhodobacterales</taxon>
        <taxon>Roseobacteraceae</taxon>
        <taxon>Sulfitobacter</taxon>
    </lineage>
</organism>
<sequence length="183" mass="19514">MLRILALSFAVATSADAQMVITEPFQLEDDFSKLEDKAQVMNRWTERHAGVDAEKVRRTLEESGFTVDFDAPWLNSADDFTIYSSTSGPGQVGYLVVPNSSDAAPVTFAPALTGYAGEIKTELYNTAWTSEIGDRILAGMKSSITSVCGMGAEPESITGQASAGFIQVAATWRGSAICDAAGR</sequence>
<name>A0A1I1YZR3_9RHOB</name>
<dbReference type="Proteomes" id="UP000198977">
    <property type="component" value="Unassembled WGS sequence"/>
</dbReference>
<protein>
    <recommendedName>
        <fullName evidence="4">DUF4136 domain-containing protein</fullName>
    </recommendedName>
</protein>
<evidence type="ECO:0000313" key="2">
    <source>
        <dbReference type="EMBL" id="SFE24812.1"/>
    </source>
</evidence>
<gene>
    <name evidence="2" type="ORF">SAMN04488523_1063</name>
</gene>
<keyword evidence="1" id="KW-0732">Signal</keyword>
<keyword evidence="3" id="KW-1185">Reference proteome</keyword>
<evidence type="ECO:0000256" key="1">
    <source>
        <dbReference type="SAM" id="SignalP"/>
    </source>
</evidence>